<feature type="region of interest" description="Disordered" evidence="1">
    <location>
        <begin position="15"/>
        <end position="59"/>
    </location>
</feature>
<sequence length="86" mass="9629">MQRLMNREIGRPVPVLSHLGETGDSLSNEANDFWDNATEGAQGDQTFVLPNQSPLRTPPVIENIKKNSKKQTYDSMEDDVLELQDG</sequence>
<evidence type="ECO:0000256" key="1">
    <source>
        <dbReference type="SAM" id="MobiDB-lite"/>
    </source>
</evidence>
<reference evidence="2 3" key="1">
    <citation type="journal article" date="2019" name="Sci. Rep.">
        <title>Orb-weaving spider Araneus ventricosus genome elucidates the spidroin gene catalogue.</title>
        <authorList>
            <person name="Kono N."/>
            <person name="Nakamura H."/>
            <person name="Ohtoshi R."/>
            <person name="Moran D.A.P."/>
            <person name="Shinohara A."/>
            <person name="Yoshida Y."/>
            <person name="Fujiwara M."/>
            <person name="Mori M."/>
            <person name="Tomita M."/>
            <person name="Arakawa K."/>
        </authorList>
    </citation>
    <scope>NUCLEOTIDE SEQUENCE [LARGE SCALE GENOMIC DNA]</scope>
</reference>
<accession>A0A4Y2M5Y9</accession>
<evidence type="ECO:0000313" key="3">
    <source>
        <dbReference type="Proteomes" id="UP000499080"/>
    </source>
</evidence>
<dbReference type="EMBL" id="BGPR01006686">
    <property type="protein sequence ID" value="GBN21057.1"/>
    <property type="molecule type" value="Genomic_DNA"/>
</dbReference>
<protein>
    <submittedName>
        <fullName evidence="2">Uncharacterized protein</fullName>
    </submittedName>
</protein>
<comment type="caution">
    <text evidence="2">The sequence shown here is derived from an EMBL/GenBank/DDBJ whole genome shotgun (WGS) entry which is preliminary data.</text>
</comment>
<dbReference type="Proteomes" id="UP000499080">
    <property type="component" value="Unassembled WGS sequence"/>
</dbReference>
<keyword evidence="3" id="KW-1185">Reference proteome</keyword>
<proteinExistence type="predicted"/>
<organism evidence="2 3">
    <name type="scientific">Araneus ventricosus</name>
    <name type="common">Orbweaver spider</name>
    <name type="synonym">Epeira ventricosa</name>
    <dbReference type="NCBI Taxonomy" id="182803"/>
    <lineage>
        <taxon>Eukaryota</taxon>
        <taxon>Metazoa</taxon>
        <taxon>Ecdysozoa</taxon>
        <taxon>Arthropoda</taxon>
        <taxon>Chelicerata</taxon>
        <taxon>Arachnida</taxon>
        <taxon>Araneae</taxon>
        <taxon>Araneomorphae</taxon>
        <taxon>Entelegynae</taxon>
        <taxon>Araneoidea</taxon>
        <taxon>Araneidae</taxon>
        <taxon>Araneus</taxon>
    </lineage>
</organism>
<name>A0A4Y2M5Y9_ARAVE</name>
<dbReference type="AlphaFoldDB" id="A0A4Y2M5Y9"/>
<evidence type="ECO:0000313" key="2">
    <source>
        <dbReference type="EMBL" id="GBN21057.1"/>
    </source>
</evidence>
<gene>
    <name evidence="2" type="ORF">AVEN_146942_1</name>
</gene>
<feature type="compositionally biased region" description="Polar residues" evidence="1">
    <location>
        <begin position="43"/>
        <end position="55"/>
    </location>
</feature>